<evidence type="ECO:0000313" key="1">
    <source>
        <dbReference type="EMBL" id="GAH15069.1"/>
    </source>
</evidence>
<dbReference type="AlphaFoldDB" id="X1ED57"/>
<reference evidence="1" key="1">
    <citation type="journal article" date="2014" name="Front. Microbiol.">
        <title>High frequency of phylogenetically diverse reductive dehalogenase-homologous genes in deep subseafloor sedimentary metagenomes.</title>
        <authorList>
            <person name="Kawai M."/>
            <person name="Futagami T."/>
            <person name="Toyoda A."/>
            <person name="Takaki Y."/>
            <person name="Nishi S."/>
            <person name="Hori S."/>
            <person name="Arai W."/>
            <person name="Tsubouchi T."/>
            <person name="Morono Y."/>
            <person name="Uchiyama I."/>
            <person name="Ito T."/>
            <person name="Fujiyama A."/>
            <person name="Inagaki F."/>
            <person name="Takami H."/>
        </authorList>
    </citation>
    <scope>NUCLEOTIDE SEQUENCE</scope>
    <source>
        <strain evidence="1">Expedition CK06-06</strain>
    </source>
</reference>
<accession>X1ED57</accession>
<sequence length="77" mass="9248">DNHIEENGTNVLVELKARYNTDVFILLTKNYLTTNDMEFYGELTEEQYEMYYSLNYLNRIFSVKSENGNSLPYYWVI</sequence>
<dbReference type="EMBL" id="BART01038197">
    <property type="protein sequence ID" value="GAH15069.1"/>
    <property type="molecule type" value="Genomic_DNA"/>
</dbReference>
<organism evidence="1">
    <name type="scientific">marine sediment metagenome</name>
    <dbReference type="NCBI Taxonomy" id="412755"/>
    <lineage>
        <taxon>unclassified sequences</taxon>
        <taxon>metagenomes</taxon>
        <taxon>ecological metagenomes</taxon>
    </lineage>
</organism>
<protein>
    <submittedName>
        <fullName evidence="1">Uncharacterized protein</fullName>
    </submittedName>
</protein>
<feature type="non-terminal residue" evidence="1">
    <location>
        <position position="1"/>
    </location>
</feature>
<comment type="caution">
    <text evidence="1">The sequence shown here is derived from an EMBL/GenBank/DDBJ whole genome shotgun (WGS) entry which is preliminary data.</text>
</comment>
<name>X1ED57_9ZZZZ</name>
<proteinExistence type="predicted"/>
<gene>
    <name evidence="1" type="ORF">S01H4_63491</name>
</gene>